<dbReference type="PATRIC" id="fig|1121307.3.peg.55"/>
<organism evidence="1 2">
    <name type="scientific">Clostridium cylindrosporum DSM 605</name>
    <dbReference type="NCBI Taxonomy" id="1121307"/>
    <lineage>
        <taxon>Bacteria</taxon>
        <taxon>Bacillati</taxon>
        <taxon>Bacillota</taxon>
        <taxon>Clostridia</taxon>
        <taxon>Eubacteriales</taxon>
        <taxon>Clostridiaceae</taxon>
        <taxon>Clostridium</taxon>
    </lineage>
</organism>
<dbReference type="Proteomes" id="UP000036756">
    <property type="component" value="Unassembled WGS sequence"/>
</dbReference>
<dbReference type="AlphaFoldDB" id="A0A0J8G4B1"/>
<accession>A0A0J8G4B1</accession>
<dbReference type="STRING" id="1121307.CLCY_10c00510"/>
<gene>
    <name evidence="1" type="ORF">CLCY_10c00510</name>
</gene>
<sequence length="100" mass="11975">MVVKLIYYYLLFLIFDRYSKDINEVVSECLNIKKESYIERGLIMKISEENFINQLKMRNQKALDYILEQYGWIIKSIVKKRLYNLQSVQGECINDILIAV</sequence>
<evidence type="ECO:0000313" key="2">
    <source>
        <dbReference type="Proteomes" id="UP000036756"/>
    </source>
</evidence>
<proteinExistence type="predicted"/>
<keyword evidence="2" id="KW-1185">Reference proteome</keyword>
<name>A0A0J8G4B1_CLOCY</name>
<evidence type="ECO:0000313" key="1">
    <source>
        <dbReference type="EMBL" id="KMT22506.1"/>
    </source>
</evidence>
<protein>
    <submittedName>
        <fullName evidence="1">Sigma-70 family RNA polymerase sigma factor</fullName>
    </submittedName>
</protein>
<dbReference type="EMBL" id="LFVU01000007">
    <property type="protein sequence ID" value="KMT22506.1"/>
    <property type="molecule type" value="Genomic_DNA"/>
</dbReference>
<comment type="caution">
    <text evidence="1">The sequence shown here is derived from an EMBL/GenBank/DDBJ whole genome shotgun (WGS) entry which is preliminary data.</text>
</comment>
<reference evidence="1 2" key="1">
    <citation type="submission" date="2015-06" db="EMBL/GenBank/DDBJ databases">
        <title>Draft genome sequence of the purine-degrading Clostridium cylindrosporum HC-1 (DSM 605).</title>
        <authorList>
            <person name="Poehlein A."/>
            <person name="Schiel-Bengelsdorf B."/>
            <person name="Bengelsdorf F."/>
            <person name="Daniel R."/>
            <person name="Duerre P."/>
        </authorList>
    </citation>
    <scope>NUCLEOTIDE SEQUENCE [LARGE SCALE GENOMIC DNA]</scope>
    <source>
        <strain evidence="1 2">DSM 605</strain>
    </source>
</reference>